<dbReference type="AlphaFoldDB" id="K3WN84"/>
<dbReference type="SMART" id="SM00220">
    <property type="entry name" value="S_TKc"/>
    <property type="match status" value="1"/>
</dbReference>
<evidence type="ECO:0000313" key="3">
    <source>
        <dbReference type="Proteomes" id="UP000019132"/>
    </source>
</evidence>
<organism evidence="2 3">
    <name type="scientific">Globisporangium ultimum (strain ATCC 200006 / CBS 805.95 / DAOM BR144)</name>
    <name type="common">Pythium ultimum</name>
    <dbReference type="NCBI Taxonomy" id="431595"/>
    <lineage>
        <taxon>Eukaryota</taxon>
        <taxon>Sar</taxon>
        <taxon>Stramenopiles</taxon>
        <taxon>Oomycota</taxon>
        <taxon>Peronosporomycetes</taxon>
        <taxon>Pythiales</taxon>
        <taxon>Pythiaceae</taxon>
        <taxon>Globisporangium</taxon>
    </lineage>
</organism>
<dbReference type="VEuPathDB" id="FungiDB:PYU1_G006414"/>
<dbReference type="PANTHER" id="PTHR44329">
    <property type="entry name" value="SERINE/THREONINE-PROTEIN KINASE TNNI3K-RELATED"/>
    <property type="match status" value="1"/>
</dbReference>
<dbReference type="InterPro" id="IPR051681">
    <property type="entry name" value="Ser/Thr_Kinases-Pseudokinases"/>
</dbReference>
<name>K3WN84_GLOUD</name>
<dbReference type="PROSITE" id="PS00108">
    <property type="entry name" value="PROTEIN_KINASE_ST"/>
    <property type="match status" value="1"/>
</dbReference>
<dbReference type="InterPro" id="IPR000719">
    <property type="entry name" value="Prot_kinase_dom"/>
</dbReference>
<dbReference type="Proteomes" id="UP000019132">
    <property type="component" value="Unassembled WGS sequence"/>
</dbReference>
<protein>
    <recommendedName>
        <fullName evidence="1">Protein kinase domain-containing protein</fullName>
    </recommendedName>
</protein>
<dbReference type="SUPFAM" id="SSF56112">
    <property type="entry name" value="Protein kinase-like (PK-like)"/>
    <property type="match status" value="1"/>
</dbReference>
<dbReference type="Gene3D" id="1.10.510.10">
    <property type="entry name" value="Transferase(Phosphotransferase) domain 1"/>
    <property type="match status" value="1"/>
</dbReference>
<sequence length="205" mass="23019">MSGSTPLENSVRNRPSDTIWSTAVSGILRSLSNSLTSPYGITHSFMGLCVVSEFMQGGDLRAVLTHFDELGRPHEFDHDKVKIVLHIAHALTYLHSLQPVVLHRDLKSQNILLDNNLNAEVTDFGVAQERSDRTMSAGVGMSLWMAPEVMLGERYSEKADFLVRHRALGTGFTQRDADKIHNVVVLEHRRELDFGEERVDLLSLR</sequence>
<dbReference type="GO" id="GO:0004674">
    <property type="term" value="F:protein serine/threonine kinase activity"/>
    <property type="evidence" value="ECO:0007669"/>
    <property type="project" value="TreeGrafter"/>
</dbReference>
<accession>K3WN84</accession>
<feature type="domain" description="Protein kinase" evidence="1">
    <location>
        <begin position="1"/>
        <end position="205"/>
    </location>
</feature>
<dbReference type="PROSITE" id="PS50011">
    <property type="entry name" value="PROTEIN_KINASE_DOM"/>
    <property type="match status" value="1"/>
</dbReference>
<keyword evidence="3" id="KW-1185">Reference proteome</keyword>
<evidence type="ECO:0000259" key="1">
    <source>
        <dbReference type="PROSITE" id="PS50011"/>
    </source>
</evidence>
<dbReference type="EnsemblProtists" id="PYU1_T006426">
    <property type="protein sequence ID" value="PYU1_T006426"/>
    <property type="gene ID" value="PYU1_G006414"/>
</dbReference>
<dbReference type="GO" id="GO:0005524">
    <property type="term" value="F:ATP binding"/>
    <property type="evidence" value="ECO:0007669"/>
    <property type="project" value="InterPro"/>
</dbReference>
<dbReference type="Pfam" id="PF00069">
    <property type="entry name" value="Pkinase"/>
    <property type="match status" value="1"/>
</dbReference>
<dbReference type="InParanoid" id="K3WN84"/>
<proteinExistence type="predicted"/>
<dbReference type="InterPro" id="IPR008271">
    <property type="entry name" value="Ser/Thr_kinase_AS"/>
</dbReference>
<reference evidence="3" key="2">
    <citation type="submission" date="2010-04" db="EMBL/GenBank/DDBJ databases">
        <authorList>
            <person name="Buell R."/>
            <person name="Hamilton J."/>
            <person name="Hostetler J."/>
        </authorList>
    </citation>
    <scope>NUCLEOTIDE SEQUENCE [LARGE SCALE GENOMIC DNA]</scope>
    <source>
        <strain evidence="3">DAOM:BR144</strain>
    </source>
</reference>
<reference evidence="2" key="3">
    <citation type="submission" date="2015-02" db="UniProtKB">
        <authorList>
            <consortium name="EnsemblProtists"/>
        </authorList>
    </citation>
    <scope>IDENTIFICATION</scope>
    <source>
        <strain evidence="2">DAOM BR144</strain>
    </source>
</reference>
<dbReference type="InterPro" id="IPR011009">
    <property type="entry name" value="Kinase-like_dom_sf"/>
</dbReference>
<dbReference type="STRING" id="431595.K3WN84"/>
<dbReference type="eggNOG" id="KOG0192">
    <property type="taxonomic scope" value="Eukaryota"/>
</dbReference>
<evidence type="ECO:0000313" key="2">
    <source>
        <dbReference type="EnsemblProtists" id="PYU1_T006426"/>
    </source>
</evidence>
<dbReference type="EMBL" id="GL376604">
    <property type="status" value="NOT_ANNOTATED_CDS"/>
    <property type="molecule type" value="Genomic_DNA"/>
</dbReference>
<dbReference type="HOGENOM" id="CLU_1339880_0_0_1"/>
<dbReference type="PANTHER" id="PTHR44329:SF214">
    <property type="entry name" value="PROTEIN KINASE DOMAIN-CONTAINING PROTEIN"/>
    <property type="match status" value="1"/>
</dbReference>
<reference evidence="3" key="1">
    <citation type="journal article" date="2010" name="Genome Biol.">
        <title>Genome sequence of the necrotrophic plant pathogen Pythium ultimum reveals original pathogenicity mechanisms and effector repertoire.</title>
        <authorList>
            <person name="Levesque C.A."/>
            <person name="Brouwer H."/>
            <person name="Cano L."/>
            <person name="Hamilton J.P."/>
            <person name="Holt C."/>
            <person name="Huitema E."/>
            <person name="Raffaele S."/>
            <person name="Robideau G.P."/>
            <person name="Thines M."/>
            <person name="Win J."/>
            <person name="Zerillo M.M."/>
            <person name="Beakes G.W."/>
            <person name="Boore J.L."/>
            <person name="Busam D."/>
            <person name="Dumas B."/>
            <person name="Ferriera S."/>
            <person name="Fuerstenberg S.I."/>
            <person name="Gachon C.M."/>
            <person name="Gaulin E."/>
            <person name="Govers F."/>
            <person name="Grenville-Briggs L."/>
            <person name="Horner N."/>
            <person name="Hostetler J."/>
            <person name="Jiang R.H."/>
            <person name="Johnson J."/>
            <person name="Krajaejun T."/>
            <person name="Lin H."/>
            <person name="Meijer H.J."/>
            <person name="Moore B."/>
            <person name="Morris P."/>
            <person name="Phuntmart V."/>
            <person name="Puiu D."/>
            <person name="Shetty J."/>
            <person name="Stajich J.E."/>
            <person name="Tripathy S."/>
            <person name="Wawra S."/>
            <person name="van West P."/>
            <person name="Whitty B.R."/>
            <person name="Coutinho P.M."/>
            <person name="Henrissat B."/>
            <person name="Martin F."/>
            <person name="Thomas P.D."/>
            <person name="Tyler B.M."/>
            <person name="De Vries R.P."/>
            <person name="Kamoun S."/>
            <person name="Yandell M."/>
            <person name="Tisserat N."/>
            <person name="Buell C.R."/>
        </authorList>
    </citation>
    <scope>NUCLEOTIDE SEQUENCE</scope>
    <source>
        <strain evidence="3">DAOM:BR144</strain>
    </source>
</reference>